<dbReference type="EMBL" id="BAABDH010000041">
    <property type="protein sequence ID" value="GAA3941936.1"/>
    <property type="molecule type" value="Genomic_DNA"/>
</dbReference>
<evidence type="ECO:0008006" key="4">
    <source>
        <dbReference type="Google" id="ProtNLM"/>
    </source>
</evidence>
<proteinExistence type="predicted"/>
<reference evidence="3" key="1">
    <citation type="journal article" date="2019" name="Int. J. Syst. Evol. Microbiol.">
        <title>The Global Catalogue of Microorganisms (GCM) 10K type strain sequencing project: providing services to taxonomists for standard genome sequencing and annotation.</title>
        <authorList>
            <consortium name="The Broad Institute Genomics Platform"/>
            <consortium name="The Broad Institute Genome Sequencing Center for Infectious Disease"/>
            <person name="Wu L."/>
            <person name="Ma J."/>
        </authorList>
    </citation>
    <scope>NUCLEOTIDE SEQUENCE [LARGE SCALE GENOMIC DNA]</scope>
    <source>
        <strain evidence="3">JCM 17214</strain>
    </source>
</reference>
<dbReference type="InterPro" id="IPR008969">
    <property type="entry name" value="CarboxyPept-like_regulatory"/>
</dbReference>
<keyword evidence="3" id="KW-1185">Reference proteome</keyword>
<dbReference type="Proteomes" id="UP001499909">
    <property type="component" value="Unassembled WGS sequence"/>
</dbReference>
<feature type="signal peptide" evidence="1">
    <location>
        <begin position="1"/>
        <end position="15"/>
    </location>
</feature>
<protein>
    <recommendedName>
        <fullName evidence="4">Carboxypeptidase-like regulatory domain-containing protein</fullName>
    </recommendedName>
</protein>
<dbReference type="SUPFAM" id="SSF49464">
    <property type="entry name" value="Carboxypeptidase regulatory domain-like"/>
    <property type="match status" value="1"/>
</dbReference>
<keyword evidence="1" id="KW-0732">Signal</keyword>
<evidence type="ECO:0000313" key="2">
    <source>
        <dbReference type="EMBL" id="GAA3941936.1"/>
    </source>
</evidence>
<dbReference type="Pfam" id="PF13715">
    <property type="entry name" value="CarbopepD_reg_2"/>
    <property type="match status" value="1"/>
</dbReference>
<gene>
    <name evidence="2" type="ORF">GCM10022406_27250</name>
</gene>
<evidence type="ECO:0000256" key="1">
    <source>
        <dbReference type="SAM" id="SignalP"/>
    </source>
</evidence>
<feature type="chain" id="PRO_5047319278" description="Carboxypeptidase-like regulatory domain-containing protein" evidence="1">
    <location>
        <begin position="16"/>
        <end position="281"/>
    </location>
</feature>
<name>A0ABP7NEF7_9BACT</name>
<dbReference type="Gene3D" id="2.60.40.1120">
    <property type="entry name" value="Carboxypeptidase-like, regulatory domain"/>
    <property type="match status" value="1"/>
</dbReference>
<accession>A0ABP7NEF7</accession>
<comment type="caution">
    <text evidence="2">The sequence shown here is derived from an EMBL/GenBank/DDBJ whole genome shotgun (WGS) entry which is preliminary data.</text>
</comment>
<organism evidence="2 3">
    <name type="scientific">Hymenobacter algoricola</name>
    <dbReference type="NCBI Taxonomy" id="486267"/>
    <lineage>
        <taxon>Bacteria</taxon>
        <taxon>Pseudomonadati</taxon>
        <taxon>Bacteroidota</taxon>
        <taxon>Cytophagia</taxon>
        <taxon>Cytophagales</taxon>
        <taxon>Hymenobacteraceae</taxon>
        <taxon>Hymenobacter</taxon>
    </lineage>
</organism>
<sequence>MLAFVLLLSMLSARAQPAATGTVITATGVPVPFASVGVRGKPVGTVADGQGVFLLSTLAQAAGTDTVVVSCIGYEPRQLLLSRLRQQPAVQLTPAPTPIREVQVRHARVTPATLGRTATGGTAHWTTSSRDISEVDGNRGWEVGTVLPITRNSYVDSFHFYIEQNEFGPIRLRFVLYKMEHGQPTELLLTDDVQFTIPAGQTGWIDVALAKYRLHLPKGQTVAAGIQWLQGQQLSPDKNHFGGPGAFPSPRHRALARDKSEAHWRVFPINVSMYLAVQTYK</sequence>
<evidence type="ECO:0000313" key="3">
    <source>
        <dbReference type="Proteomes" id="UP001499909"/>
    </source>
</evidence>